<proteinExistence type="predicted"/>
<keyword evidence="3" id="KW-1185">Reference proteome</keyword>
<name>A0AA38KWB8_TAXCH</name>
<evidence type="ECO:0000256" key="1">
    <source>
        <dbReference type="SAM" id="MobiDB-lite"/>
    </source>
</evidence>
<feature type="compositionally biased region" description="Basic and acidic residues" evidence="1">
    <location>
        <begin position="67"/>
        <end position="76"/>
    </location>
</feature>
<protein>
    <recommendedName>
        <fullName evidence="4">Reverse transcriptase domain-containing protein</fullName>
    </recommendedName>
</protein>
<organism evidence="2 3">
    <name type="scientific">Taxus chinensis</name>
    <name type="common">Chinese yew</name>
    <name type="synonym">Taxus wallichiana var. chinensis</name>
    <dbReference type="NCBI Taxonomy" id="29808"/>
    <lineage>
        <taxon>Eukaryota</taxon>
        <taxon>Viridiplantae</taxon>
        <taxon>Streptophyta</taxon>
        <taxon>Embryophyta</taxon>
        <taxon>Tracheophyta</taxon>
        <taxon>Spermatophyta</taxon>
        <taxon>Pinopsida</taxon>
        <taxon>Pinidae</taxon>
        <taxon>Conifers II</taxon>
        <taxon>Cupressales</taxon>
        <taxon>Taxaceae</taxon>
        <taxon>Taxus</taxon>
    </lineage>
</organism>
<dbReference type="EMBL" id="JAHRHJ020000008">
    <property type="protein sequence ID" value="KAH9306485.1"/>
    <property type="molecule type" value="Genomic_DNA"/>
</dbReference>
<sequence>LIHDLEIQKRLGIIIMLDISKAFDMCNWQSSGFWFQSTSDQSDKQMHQHSQHMSEGAGSMINIQSNKSDKKEIPEK</sequence>
<evidence type="ECO:0000313" key="3">
    <source>
        <dbReference type="Proteomes" id="UP000824469"/>
    </source>
</evidence>
<gene>
    <name evidence="2" type="ORF">KI387_010889</name>
</gene>
<feature type="non-terminal residue" evidence="2">
    <location>
        <position position="1"/>
    </location>
</feature>
<dbReference type="Proteomes" id="UP000824469">
    <property type="component" value="Unassembled WGS sequence"/>
</dbReference>
<evidence type="ECO:0000313" key="2">
    <source>
        <dbReference type="EMBL" id="KAH9306485.1"/>
    </source>
</evidence>
<dbReference type="AlphaFoldDB" id="A0AA38KWB8"/>
<accession>A0AA38KWB8</accession>
<feature type="region of interest" description="Disordered" evidence="1">
    <location>
        <begin position="39"/>
        <end position="76"/>
    </location>
</feature>
<feature type="non-terminal residue" evidence="2">
    <location>
        <position position="76"/>
    </location>
</feature>
<comment type="caution">
    <text evidence="2">The sequence shown here is derived from an EMBL/GenBank/DDBJ whole genome shotgun (WGS) entry which is preliminary data.</text>
</comment>
<reference evidence="2 3" key="1">
    <citation type="journal article" date="2021" name="Nat. Plants">
        <title>The Taxus genome provides insights into paclitaxel biosynthesis.</title>
        <authorList>
            <person name="Xiong X."/>
            <person name="Gou J."/>
            <person name="Liao Q."/>
            <person name="Li Y."/>
            <person name="Zhou Q."/>
            <person name="Bi G."/>
            <person name="Li C."/>
            <person name="Du R."/>
            <person name="Wang X."/>
            <person name="Sun T."/>
            <person name="Guo L."/>
            <person name="Liang H."/>
            <person name="Lu P."/>
            <person name="Wu Y."/>
            <person name="Zhang Z."/>
            <person name="Ro D.K."/>
            <person name="Shang Y."/>
            <person name="Huang S."/>
            <person name="Yan J."/>
        </authorList>
    </citation>
    <scope>NUCLEOTIDE SEQUENCE [LARGE SCALE GENOMIC DNA]</scope>
    <source>
        <strain evidence="2">Ta-2019</strain>
    </source>
</reference>
<evidence type="ECO:0008006" key="4">
    <source>
        <dbReference type="Google" id="ProtNLM"/>
    </source>
</evidence>